<feature type="transmembrane region" description="Helical" evidence="1">
    <location>
        <begin position="286"/>
        <end position="308"/>
    </location>
</feature>
<keyword evidence="4" id="KW-1185">Reference proteome</keyword>
<feature type="domain" description="CAAX prenyl protease 2/Lysostaphin resistance protein A-like" evidence="2">
    <location>
        <begin position="549"/>
        <end position="642"/>
    </location>
</feature>
<feature type="transmembrane region" description="Helical" evidence="1">
    <location>
        <begin position="619"/>
        <end position="639"/>
    </location>
</feature>
<dbReference type="PANTHER" id="PTHR43471:SF3">
    <property type="entry name" value="ABC TRANSPORTER PERMEASE PROTEIN NATB"/>
    <property type="match status" value="1"/>
</dbReference>
<comment type="caution">
    <text evidence="3">The sequence shown here is derived from an EMBL/GenBank/DDBJ whole genome shotgun (WGS) entry which is preliminary data.</text>
</comment>
<accession>A0A7W5DZ93</accession>
<gene>
    <name evidence="3" type="ORF">FHS27_002196</name>
</gene>
<proteinExistence type="predicted"/>
<dbReference type="GO" id="GO:0004175">
    <property type="term" value="F:endopeptidase activity"/>
    <property type="evidence" value="ECO:0007669"/>
    <property type="project" value="UniProtKB-ARBA"/>
</dbReference>
<reference evidence="3 4" key="1">
    <citation type="submission" date="2020-08" db="EMBL/GenBank/DDBJ databases">
        <title>Genomic Encyclopedia of Type Strains, Phase III (KMG-III): the genomes of soil and plant-associated and newly described type strains.</title>
        <authorList>
            <person name="Whitman W."/>
        </authorList>
    </citation>
    <scope>NUCLEOTIDE SEQUENCE [LARGE SCALE GENOMIC DNA]</scope>
    <source>
        <strain evidence="3 4">CECT 8075</strain>
    </source>
</reference>
<feature type="transmembrane region" description="Helical" evidence="1">
    <location>
        <begin position="192"/>
        <end position="216"/>
    </location>
</feature>
<dbReference type="Pfam" id="PF02517">
    <property type="entry name" value="Rce1-like"/>
    <property type="match status" value="1"/>
</dbReference>
<feature type="transmembrane region" description="Helical" evidence="1">
    <location>
        <begin position="498"/>
        <end position="515"/>
    </location>
</feature>
<feature type="transmembrane region" description="Helical" evidence="1">
    <location>
        <begin position="237"/>
        <end position="266"/>
    </location>
</feature>
<organism evidence="3 4">
    <name type="scientific">Aporhodopirellula rubra</name>
    <dbReference type="NCBI Taxonomy" id="980271"/>
    <lineage>
        <taxon>Bacteria</taxon>
        <taxon>Pseudomonadati</taxon>
        <taxon>Planctomycetota</taxon>
        <taxon>Planctomycetia</taxon>
        <taxon>Pirellulales</taxon>
        <taxon>Pirellulaceae</taxon>
        <taxon>Aporhodopirellula</taxon>
    </lineage>
</organism>
<evidence type="ECO:0000313" key="4">
    <source>
        <dbReference type="Proteomes" id="UP000536179"/>
    </source>
</evidence>
<dbReference type="GO" id="GO:0005886">
    <property type="term" value="C:plasma membrane"/>
    <property type="evidence" value="ECO:0007669"/>
    <property type="project" value="UniProtKB-SubCell"/>
</dbReference>
<feature type="transmembrane region" description="Helical" evidence="1">
    <location>
        <begin position="320"/>
        <end position="339"/>
    </location>
</feature>
<feature type="transmembrane region" description="Helical" evidence="1">
    <location>
        <begin position="426"/>
        <end position="445"/>
    </location>
</feature>
<dbReference type="Proteomes" id="UP000536179">
    <property type="component" value="Unassembled WGS sequence"/>
</dbReference>
<keyword evidence="1" id="KW-1133">Transmembrane helix</keyword>
<dbReference type="Pfam" id="PF12679">
    <property type="entry name" value="ABC2_membrane_2"/>
    <property type="match status" value="1"/>
</dbReference>
<keyword evidence="1" id="KW-0472">Membrane</keyword>
<evidence type="ECO:0000313" key="3">
    <source>
        <dbReference type="EMBL" id="MBB3206387.1"/>
    </source>
</evidence>
<dbReference type="InterPro" id="IPR003675">
    <property type="entry name" value="Rce1/LyrA-like_dom"/>
</dbReference>
<sequence>MSLSWSRLARLSRKELRETLRDRRTILTLVMMPLLVYPLLSMALNRFLISSGGPGETGFVVGVATVEESNWLQSLINDPRSTPPRSIQDASGGNLAEFKVVVTEDMDPDEALLANQLDIAAKLEIDGDEPSLITITAFAGDQASQSARRILIERLHWLKLEDTIEILKQRVPDFSSFEIATSEIGERPSGNVLASIIPLVLVLMTITGAVYPAIDLTAGERERGTMEALMASPVPRWWLLLAKYVAVVSVALLTAVANLGAMFTTLSLTGLMPMLAGEGAGLGLKQMALIFLLLVLFSAFFAAVLLSLTSFARSFKEAQAYLIPVMLLSLAPAMLSLMPGIGLDGMLAVAPLLNIVLLAREILADNVHAFGATLAIASTVLYAAAALAIAAKLFGNDAVNRTSDASIGSLFKRPSETTPRPSVGEAGMVVALLLPVSFVVSNALMQWVRRQEGDVNVTLQLGLNAIALIAAFGLIPLFATYLGRHRYRLTYRLNRTSIGFYIGATILAVGAWAFAHEALVLADQWGWALLSEDQMERTRGVLEKWKTISPIVLLATMALTPAVIEELCFRGYLFSAFSNVLRPWQTIMATAVLFGLFHVFVGSTLLVERFLPTTLLGILLGWVAYRSGSVLPGMLLHFLHNGLLEMVARYHEKLTFLGTEMQESRHLPPTWLAITGGCLVIGIAIVWLSRPSRTVDAVSA</sequence>
<dbReference type="GO" id="GO:0140359">
    <property type="term" value="F:ABC-type transporter activity"/>
    <property type="evidence" value="ECO:0007669"/>
    <property type="project" value="InterPro"/>
</dbReference>
<dbReference type="PANTHER" id="PTHR43471">
    <property type="entry name" value="ABC TRANSPORTER PERMEASE"/>
    <property type="match status" value="1"/>
</dbReference>
<evidence type="ECO:0000256" key="1">
    <source>
        <dbReference type="SAM" id="Phobius"/>
    </source>
</evidence>
<keyword evidence="1" id="KW-0812">Transmembrane</keyword>
<dbReference type="RefSeq" id="WP_184304854.1">
    <property type="nucleotide sequence ID" value="NZ_JACHXU010000006.1"/>
</dbReference>
<feature type="transmembrane region" description="Helical" evidence="1">
    <location>
        <begin position="584"/>
        <end position="607"/>
    </location>
</feature>
<name>A0A7W5DZ93_9BACT</name>
<protein>
    <submittedName>
        <fullName evidence="3">ABC-2 type transport system permease protein/sodium transport system permease protein</fullName>
    </submittedName>
</protein>
<feature type="transmembrane region" description="Helical" evidence="1">
    <location>
        <begin position="370"/>
        <end position="391"/>
    </location>
</feature>
<dbReference type="GO" id="GO:0080120">
    <property type="term" value="P:CAAX-box protein maturation"/>
    <property type="evidence" value="ECO:0007669"/>
    <property type="project" value="UniProtKB-ARBA"/>
</dbReference>
<dbReference type="EMBL" id="JACHXU010000006">
    <property type="protein sequence ID" value="MBB3206387.1"/>
    <property type="molecule type" value="Genomic_DNA"/>
</dbReference>
<feature type="transmembrane region" description="Helical" evidence="1">
    <location>
        <begin position="457"/>
        <end position="478"/>
    </location>
</feature>
<feature type="transmembrane region" description="Helical" evidence="1">
    <location>
        <begin position="670"/>
        <end position="688"/>
    </location>
</feature>
<evidence type="ECO:0000259" key="2">
    <source>
        <dbReference type="Pfam" id="PF02517"/>
    </source>
</evidence>
<feature type="transmembrane region" description="Helical" evidence="1">
    <location>
        <begin position="26"/>
        <end position="44"/>
    </location>
</feature>
<dbReference type="AlphaFoldDB" id="A0A7W5DZ93"/>
<dbReference type="NCBIfam" id="NF041647">
    <property type="entry name" value="ABC_perm_CPBP"/>
    <property type="match status" value="1"/>
</dbReference>